<gene>
    <name evidence="5" type="primary">BHLH87_0</name>
    <name evidence="5" type="ORF">g.10521</name>
</gene>
<sequence length="171" mass="19327">MQRKISSRNPNPNKSMQAFHFLRALAWIKHRRFRQYSASGRADFRCSLRIKRAAYASMALAAGPRKAWSRAILCHLRRRAAARSPASRRGDNCKRAKVVKPKTMEDGNQADELRQLVPGGRRMDLCSLLEETGHYIQCLTAQVRLMENIADSMSGQASEIPKVVKDNTKGC</sequence>
<dbReference type="InterPro" id="IPR059002">
    <property type="entry name" value="IBH1_N"/>
</dbReference>
<dbReference type="PANTHER" id="PTHR33124">
    <property type="entry name" value="TRANSCRIPTION FACTOR IBH1-LIKE 1"/>
    <property type="match status" value="1"/>
</dbReference>
<dbReference type="PANTHER" id="PTHR33124:SF40">
    <property type="entry name" value="TRANSCRIPTION FACTOR IBH1"/>
    <property type="match status" value="1"/>
</dbReference>
<dbReference type="InterPro" id="IPR044660">
    <property type="entry name" value="IBH1-like"/>
</dbReference>
<name>A0A1D1ZJ05_9ARAE</name>
<reference evidence="5" key="1">
    <citation type="submission" date="2015-07" db="EMBL/GenBank/DDBJ databases">
        <title>Transcriptome Assembly of Anthurium amnicola.</title>
        <authorList>
            <person name="Suzuki J."/>
        </authorList>
    </citation>
    <scope>NUCLEOTIDE SEQUENCE</scope>
</reference>
<keyword evidence="3" id="KW-0804">Transcription</keyword>
<comment type="similarity">
    <text evidence="1">Belongs to the bHLH protein family.</text>
</comment>
<dbReference type="SUPFAM" id="SSF47459">
    <property type="entry name" value="HLH, helix-loop-helix DNA-binding domain"/>
    <property type="match status" value="1"/>
</dbReference>
<evidence type="ECO:0000256" key="3">
    <source>
        <dbReference type="ARBA" id="ARBA00023163"/>
    </source>
</evidence>
<proteinExistence type="inferred from homology"/>
<feature type="domain" description="IBH1-like N-terminal" evidence="4">
    <location>
        <begin position="20"/>
        <end position="79"/>
    </location>
</feature>
<keyword evidence="2" id="KW-0805">Transcription regulation</keyword>
<organism evidence="5">
    <name type="scientific">Anthurium amnicola</name>
    <dbReference type="NCBI Taxonomy" id="1678845"/>
    <lineage>
        <taxon>Eukaryota</taxon>
        <taxon>Viridiplantae</taxon>
        <taxon>Streptophyta</taxon>
        <taxon>Embryophyta</taxon>
        <taxon>Tracheophyta</taxon>
        <taxon>Spermatophyta</taxon>
        <taxon>Magnoliopsida</taxon>
        <taxon>Liliopsida</taxon>
        <taxon>Araceae</taxon>
        <taxon>Pothoideae</taxon>
        <taxon>Potheae</taxon>
        <taxon>Anthurium</taxon>
    </lineage>
</organism>
<dbReference type="Pfam" id="PF26576">
    <property type="entry name" value="IBH1_N"/>
    <property type="match status" value="1"/>
</dbReference>
<evidence type="ECO:0000256" key="1">
    <source>
        <dbReference type="ARBA" id="ARBA00005510"/>
    </source>
</evidence>
<accession>A0A1D1ZJ05</accession>
<evidence type="ECO:0000256" key="2">
    <source>
        <dbReference type="ARBA" id="ARBA00023015"/>
    </source>
</evidence>
<dbReference type="GO" id="GO:0006355">
    <property type="term" value="P:regulation of DNA-templated transcription"/>
    <property type="evidence" value="ECO:0007669"/>
    <property type="project" value="InterPro"/>
</dbReference>
<protein>
    <submittedName>
        <fullName evidence="5">Transcription factor bHLH87</fullName>
    </submittedName>
</protein>
<evidence type="ECO:0000259" key="4">
    <source>
        <dbReference type="Pfam" id="PF26576"/>
    </source>
</evidence>
<dbReference type="EMBL" id="GDJX01000976">
    <property type="protein sequence ID" value="JAT66960.1"/>
    <property type="molecule type" value="Transcribed_RNA"/>
</dbReference>
<dbReference type="AlphaFoldDB" id="A0A1D1ZJ05"/>
<dbReference type="GO" id="GO:0046983">
    <property type="term" value="F:protein dimerization activity"/>
    <property type="evidence" value="ECO:0007669"/>
    <property type="project" value="InterPro"/>
</dbReference>
<evidence type="ECO:0000313" key="5">
    <source>
        <dbReference type="EMBL" id="JAT66960.1"/>
    </source>
</evidence>
<dbReference type="InterPro" id="IPR036638">
    <property type="entry name" value="HLH_DNA-bd_sf"/>
</dbReference>